<evidence type="ECO:0000313" key="3">
    <source>
        <dbReference type="Xenbase" id="XB-GENE-29098503"/>
    </source>
</evidence>
<dbReference type="Proteomes" id="UP000008143">
    <property type="component" value="Chromosome 7"/>
</dbReference>
<dbReference type="KEGG" id="xtr:116412328"/>
<dbReference type="Xenbase" id="XB-GENE-29098503">
    <property type="gene designation" value="LOC116412328"/>
</dbReference>
<reference evidence="2" key="1">
    <citation type="submission" date="2025-08" db="UniProtKB">
        <authorList>
            <consortium name="RefSeq"/>
        </authorList>
    </citation>
    <scope>IDENTIFICATION</scope>
    <source>
        <strain evidence="2">Nigerian</strain>
        <tissue evidence="2">Liver and blood</tissue>
    </source>
</reference>
<proteinExistence type="predicted"/>
<keyword evidence="1" id="KW-1185">Reference proteome</keyword>
<evidence type="ECO:0000313" key="2">
    <source>
        <dbReference type="RefSeq" id="XP_031762298.1"/>
    </source>
</evidence>
<dbReference type="GeneID" id="116412328"/>
<dbReference type="OrthoDB" id="9882514at2759"/>
<dbReference type="AlphaFoldDB" id="A0A8J1JWM1"/>
<dbReference type="OMA" id="CELAICQ"/>
<name>A0A8J1JWM1_XENTR</name>
<evidence type="ECO:0000313" key="1">
    <source>
        <dbReference type="Proteomes" id="UP000008143"/>
    </source>
</evidence>
<sequence length="136" mass="15448">MLIYKRSHFRSNKHILENLQVSQKILLNKTPVMSGVKGGRSHCHQKTYCPDPCQSQVVCKDPCHPQVVCKDPCHPQVVCKDPCQPLVVCKDPCELAICQDPCQPAQHYHCNTVHCTQKVHCDPCNPCNPCHRYGKY</sequence>
<organism evidence="1 2">
    <name type="scientific">Xenopus tropicalis</name>
    <name type="common">Western clawed frog</name>
    <name type="synonym">Silurana tropicalis</name>
    <dbReference type="NCBI Taxonomy" id="8364"/>
    <lineage>
        <taxon>Eukaryota</taxon>
        <taxon>Metazoa</taxon>
        <taxon>Chordata</taxon>
        <taxon>Craniata</taxon>
        <taxon>Vertebrata</taxon>
        <taxon>Euteleostomi</taxon>
        <taxon>Amphibia</taxon>
        <taxon>Batrachia</taxon>
        <taxon>Anura</taxon>
        <taxon>Pipoidea</taxon>
        <taxon>Pipidae</taxon>
        <taxon>Xenopodinae</taxon>
        <taxon>Xenopus</taxon>
        <taxon>Silurana</taxon>
    </lineage>
</organism>
<dbReference type="RefSeq" id="XP_031762298.1">
    <property type="nucleotide sequence ID" value="XM_031906438.1"/>
</dbReference>
<gene>
    <name evidence="2 3" type="primary">LOC116412328</name>
</gene>
<dbReference type="AGR" id="Xenbase:XB-GENE-29098503"/>
<accession>A0A8J1JWM1</accession>
<protein>
    <submittedName>
        <fullName evidence="2">Small proline-rich protein 2B-like</fullName>
    </submittedName>
</protein>